<keyword evidence="2" id="KW-0812">Transmembrane</keyword>
<keyword evidence="4" id="KW-1185">Reference proteome</keyword>
<reference evidence="3" key="2">
    <citation type="submission" date="2023-05" db="EMBL/GenBank/DDBJ databases">
        <authorList>
            <consortium name="Lawrence Berkeley National Laboratory"/>
            <person name="Steindorff A."/>
            <person name="Hensen N."/>
            <person name="Bonometti L."/>
            <person name="Westerberg I."/>
            <person name="Brannstrom I.O."/>
            <person name="Guillou S."/>
            <person name="Cros-Aarteil S."/>
            <person name="Calhoun S."/>
            <person name="Haridas S."/>
            <person name="Kuo A."/>
            <person name="Mondo S."/>
            <person name="Pangilinan J."/>
            <person name="Riley R."/>
            <person name="Labutti K."/>
            <person name="Andreopoulos B."/>
            <person name="Lipzen A."/>
            <person name="Chen C."/>
            <person name="Yanf M."/>
            <person name="Daum C."/>
            <person name="Ng V."/>
            <person name="Clum A."/>
            <person name="Ohm R."/>
            <person name="Martin F."/>
            <person name="Silar P."/>
            <person name="Natvig D."/>
            <person name="Lalanne C."/>
            <person name="Gautier V."/>
            <person name="Ament-Velasquez S.L."/>
            <person name="Kruys A."/>
            <person name="Hutchinson M.I."/>
            <person name="Powell A.J."/>
            <person name="Barry K."/>
            <person name="Miller A.N."/>
            <person name="Grigoriev I.V."/>
            <person name="Debuchy R."/>
            <person name="Gladieux P."/>
            <person name="Thoren M.H."/>
            <person name="Johannesson H."/>
        </authorList>
    </citation>
    <scope>NUCLEOTIDE SEQUENCE</scope>
    <source>
        <strain evidence="3">PSN309</strain>
    </source>
</reference>
<dbReference type="EMBL" id="MU864561">
    <property type="protein sequence ID" value="KAK4183278.1"/>
    <property type="molecule type" value="Genomic_DNA"/>
</dbReference>
<keyword evidence="2" id="KW-0472">Membrane</keyword>
<keyword evidence="2" id="KW-1133">Transmembrane helix</keyword>
<accession>A0AAN7ADK7</accession>
<comment type="caution">
    <text evidence="3">The sequence shown here is derived from an EMBL/GenBank/DDBJ whole genome shotgun (WGS) entry which is preliminary data.</text>
</comment>
<evidence type="ECO:0000256" key="2">
    <source>
        <dbReference type="SAM" id="Phobius"/>
    </source>
</evidence>
<protein>
    <submittedName>
        <fullName evidence="3">Uncharacterized protein</fullName>
    </submittedName>
</protein>
<dbReference type="Proteomes" id="UP001302126">
    <property type="component" value="Unassembled WGS sequence"/>
</dbReference>
<gene>
    <name evidence="3" type="ORF">QBC35DRAFT_456441</name>
</gene>
<name>A0AAN7ADK7_9PEZI</name>
<evidence type="ECO:0000313" key="4">
    <source>
        <dbReference type="Proteomes" id="UP001302126"/>
    </source>
</evidence>
<feature type="compositionally biased region" description="Polar residues" evidence="1">
    <location>
        <begin position="72"/>
        <end position="85"/>
    </location>
</feature>
<organism evidence="3 4">
    <name type="scientific">Podospora australis</name>
    <dbReference type="NCBI Taxonomy" id="1536484"/>
    <lineage>
        <taxon>Eukaryota</taxon>
        <taxon>Fungi</taxon>
        <taxon>Dikarya</taxon>
        <taxon>Ascomycota</taxon>
        <taxon>Pezizomycotina</taxon>
        <taxon>Sordariomycetes</taxon>
        <taxon>Sordariomycetidae</taxon>
        <taxon>Sordariales</taxon>
        <taxon>Podosporaceae</taxon>
        <taxon>Podospora</taxon>
    </lineage>
</organism>
<proteinExistence type="predicted"/>
<feature type="transmembrane region" description="Helical" evidence="2">
    <location>
        <begin position="106"/>
        <end position="126"/>
    </location>
</feature>
<feature type="region of interest" description="Disordered" evidence="1">
    <location>
        <begin position="72"/>
        <end position="95"/>
    </location>
</feature>
<dbReference type="AlphaFoldDB" id="A0AAN7ADK7"/>
<evidence type="ECO:0000256" key="1">
    <source>
        <dbReference type="SAM" id="MobiDB-lite"/>
    </source>
</evidence>
<reference evidence="3" key="1">
    <citation type="journal article" date="2023" name="Mol. Phylogenet. Evol.">
        <title>Genome-scale phylogeny and comparative genomics of the fungal order Sordariales.</title>
        <authorList>
            <person name="Hensen N."/>
            <person name="Bonometti L."/>
            <person name="Westerberg I."/>
            <person name="Brannstrom I.O."/>
            <person name="Guillou S."/>
            <person name="Cros-Aarteil S."/>
            <person name="Calhoun S."/>
            <person name="Haridas S."/>
            <person name="Kuo A."/>
            <person name="Mondo S."/>
            <person name="Pangilinan J."/>
            <person name="Riley R."/>
            <person name="LaButti K."/>
            <person name="Andreopoulos B."/>
            <person name="Lipzen A."/>
            <person name="Chen C."/>
            <person name="Yan M."/>
            <person name="Daum C."/>
            <person name="Ng V."/>
            <person name="Clum A."/>
            <person name="Steindorff A."/>
            <person name="Ohm R.A."/>
            <person name="Martin F."/>
            <person name="Silar P."/>
            <person name="Natvig D.O."/>
            <person name="Lalanne C."/>
            <person name="Gautier V."/>
            <person name="Ament-Velasquez S.L."/>
            <person name="Kruys A."/>
            <person name="Hutchinson M.I."/>
            <person name="Powell A.J."/>
            <person name="Barry K."/>
            <person name="Miller A.N."/>
            <person name="Grigoriev I.V."/>
            <person name="Debuchy R."/>
            <person name="Gladieux P."/>
            <person name="Hiltunen Thoren M."/>
            <person name="Johannesson H."/>
        </authorList>
    </citation>
    <scope>NUCLEOTIDE SEQUENCE</scope>
    <source>
        <strain evidence="3">PSN309</strain>
    </source>
</reference>
<evidence type="ECO:0000313" key="3">
    <source>
        <dbReference type="EMBL" id="KAK4183278.1"/>
    </source>
</evidence>
<sequence length="131" mass="14107">MSDHTEECMLRNGASIFYDGMHSVDTYNGIMGFFANECGTFKPQFKEIVSQTIEYTVRYTFTASIPTATGNSIIPTSGPSSNQAGSFPDTPEGDNTAKDGLKLGEILGIAASIATVVGLVVTIYMCRFRGR</sequence>